<dbReference type="InterPro" id="IPR021452">
    <property type="entry name" value="DUF3103"/>
</dbReference>
<evidence type="ECO:0000313" key="2">
    <source>
        <dbReference type="EMBL" id="GEO89107.1"/>
    </source>
</evidence>
<sequence>MFHTATQRAALVVTFGVALAGSGLVAQASAAPAPQADGLTNAQVNRELDKLAKQLAVASDDDPELRKTIHGAVKKRFDGDENALLSTLVAKPNFTARVAGPGKSKDAIAKAAEKIPRLQVAVPRGFDSWDPATYAPLVAYFPQGVDDTKVKTLTAYDAAGNTVTLDAQVAPKRPVIVVGLNERTDEEGELLKQTTTSLATAKTSQTNLAVNAVEAAAARTAYSVDIRIVHLIKDKEPWALGDAEISMKARSRGCSGVEFLGTDWSNLNNDDDWWAPGGVKNMGKTTCDVVFYWWEDDGGAFDFSLSFNGFGLGVKMDNDDDMIGGKQLGYASFKGGGTDQWMKVDDWDALHMWVE</sequence>
<feature type="chain" id="PRO_5039379519" evidence="1">
    <location>
        <begin position="21"/>
        <end position="355"/>
    </location>
</feature>
<evidence type="ECO:0000256" key="1">
    <source>
        <dbReference type="SAM" id="SignalP"/>
    </source>
</evidence>
<keyword evidence="3" id="KW-1185">Reference proteome</keyword>
<reference evidence="2 3" key="1">
    <citation type="submission" date="2019-07" db="EMBL/GenBank/DDBJ databases">
        <title>Whole genome shotgun sequence of Aeromicrobium flavum NBRC 107625.</title>
        <authorList>
            <person name="Hosoyama A."/>
            <person name="Uohara A."/>
            <person name="Ohji S."/>
            <person name="Ichikawa N."/>
        </authorList>
    </citation>
    <scope>NUCLEOTIDE SEQUENCE [LARGE SCALE GENOMIC DNA]</scope>
    <source>
        <strain evidence="2 3">NBRC 107625</strain>
    </source>
</reference>
<gene>
    <name evidence="2" type="ORF">AFL01nite_14340</name>
</gene>
<proteinExistence type="predicted"/>
<feature type="signal peptide" evidence="1">
    <location>
        <begin position="1"/>
        <end position="20"/>
    </location>
</feature>
<keyword evidence="1" id="KW-0732">Signal</keyword>
<organism evidence="2 3">
    <name type="scientific">Aeromicrobium flavum</name>
    <dbReference type="NCBI Taxonomy" id="416568"/>
    <lineage>
        <taxon>Bacteria</taxon>
        <taxon>Bacillati</taxon>
        <taxon>Actinomycetota</taxon>
        <taxon>Actinomycetes</taxon>
        <taxon>Propionibacteriales</taxon>
        <taxon>Nocardioidaceae</taxon>
        <taxon>Aeromicrobium</taxon>
    </lineage>
</organism>
<evidence type="ECO:0000313" key="3">
    <source>
        <dbReference type="Proteomes" id="UP000321769"/>
    </source>
</evidence>
<comment type="caution">
    <text evidence="2">The sequence shown here is derived from an EMBL/GenBank/DDBJ whole genome shotgun (WGS) entry which is preliminary data.</text>
</comment>
<dbReference type="EMBL" id="BJZQ01000005">
    <property type="protein sequence ID" value="GEO89107.1"/>
    <property type="molecule type" value="Genomic_DNA"/>
</dbReference>
<dbReference type="AlphaFoldDB" id="A0A512HUI4"/>
<dbReference type="Proteomes" id="UP000321769">
    <property type="component" value="Unassembled WGS sequence"/>
</dbReference>
<dbReference type="Pfam" id="PF11301">
    <property type="entry name" value="DUF3103"/>
    <property type="match status" value="1"/>
</dbReference>
<name>A0A512HUI4_9ACTN</name>
<accession>A0A512HUI4</accession>
<protein>
    <submittedName>
        <fullName evidence="2">Uncharacterized protein</fullName>
    </submittedName>
</protein>